<feature type="non-terminal residue" evidence="3">
    <location>
        <position position="1"/>
    </location>
</feature>
<dbReference type="PANTHER" id="PTHR10217">
    <property type="entry name" value="VOLTAGE AND LIGAND GATED POTASSIUM CHANNEL"/>
    <property type="match status" value="1"/>
</dbReference>
<keyword evidence="1" id="KW-0812">Transmembrane</keyword>
<proteinExistence type="predicted"/>
<accession>A0A820IMP7</accession>
<evidence type="ECO:0000313" key="3">
    <source>
        <dbReference type="EMBL" id="CAF4311438.1"/>
    </source>
</evidence>
<dbReference type="Gene3D" id="1.10.287.70">
    <property type="match status" value="1"/>
</dbReference>
<feature type="transmembrane region" description="Helical" evidence="1">
    <location>
        <begin position="25"/>
        <end position="50"/>
    </location>
</feature>
<dbReference type="PRINTS" id="PR01470">
    <property type="entry name" value="ERGCHANNEL"/>
</dbReference>
<dbReference type="AlphaFoldDB" id="A0A820IMP7"/>
<feature type="domain" description="Potassium channel" evidence="2">
    <location>
        <begin position="1"/>
        <end position="46"/>
    </location>
</feature>
<dbReference type="Proteomes" id="UP000663844">
    <property type="component" value="Unassembled WGS sequence"/>
</dbReference>
<protein>
    <recommendedName>
        <fullName evidence="2">Potassium channel domain-containing protein</fullName>
    </recommendedName>
</protein>
<dbReference type="InterPro" id="IPR013099">
    <property type="entry name" value="K_chnl_dom"/>
</dbReference>
<dbReference type="Gene3D" id="1.10.1200.260">
    <property type="match status" value="1"/>
</dbReference>
<dbReference type="SUPFAM" id="SSF51206">
    <property type="entry name" value="cAMP-binding domain-like"/>
    <property type="match status" value="1"/>
</dbReference>
<feature type="non-terminal residue" evidence="3">
    <location>
        <position position="155"/>
    </location>
</feature>
<dbReference type="InterPro" id="IPR050818">
    <property type="entry name" value="KCNH_animal-type"/>
</dbReference>
<dbReference type="Pfam" id="PF07885">
    <property type="entry name" value="Ion_trans_2"/>
    <property type="match status" value="1"/>
</dbReference>
<dbReference type="InterPro" id="IPR003967">
    <property type="entry name" value="K_chnl_volt-dep_ERG"/>
</dbReference>
<dbReference type="InterPro" id="IPR014710">
    <property type="entry name" value="RmlC-like_jellyroll"/>
</dbReference>
<sequence length="155" mass="17260">ATTSLTSVGFGNVAANTNGEKLFSILSMLAGSFLSASILGSVTTIIIKLYQGAEELKEMKQSIDDFIKHHRINKLLAKRMEDSFEHEWKNTKGIDMNSILKTFPECIQADICLHLNRELLNNCPVFEDADEICLRALALLFKSTHIPPGDTLIHQ</sequence>
<dbReference type="SUPFAM" id="SSF81324">
    <property type="entry name" value="Voltage-gated potassium channels"/>
    <property type="match status" value="1"/>
</dbReference>
<reference evidence="3" key="1">
    <citation type="submission" date="2021-02" db="EMBL/GenBank/DDBJ databases">
        <authorList>
            <person name="Nowell W R."/>
        </authorList>
    </citation>
    <scope>NUCLEOTIDE SEQUENCE</scope>
</reference>
<evidence type="ECO:0000256" key="1">
    <source>
        <dbReference type="SAM" id="Phobius"/>
    </source>
</evidence>
<keyword evidence="1" id="KW-1133">Transmembrane helix</keyword>
<dbReference type="PANTHER" id="PTHR10217:SF548">
    <property type="entry name" value="GH12235P"/>
    <property type="match status" value="1"/>
</dbReference>
<dbReference type="EMBL" id="CAJOAZ010017059">
    <property type="protein sequence ID" value="CAF4311438.1"/>
    <property type="molecule type" value="Genomic_DNA"/>
</dbReference>
<organism evidence="3 4">
    <name type="scientific">Adineta steineri</name>
    <dbReference type="NCBI Taxonomy" id="433720"/>
    <lineage>
        <taxon>Eukaryota</taxon>
        <taxon>Metazoa</taxon>
        <taxon>Spiralia</taxon>
        <taxon>Gnathifera</taxon>
        <taxon>Rotifera</taxon>
        <taxon>Eurotatoria</taxon>
        <taxon>Bdelloidea</taxon>
        <taxon>Adinetida</taxon>
        <taxon>Adinetidae</taxon>
        <taxon>Adineta</taxon>
    </lineage>
</organism>
<dbReference type="InterPro" id="IPR018490">
    <property type="entry name" value="cNMP-bd_dom_sf"/>
</dbReference>
<evidence type="ECO:0000313" key="4">
    <source>
        <dbReference type="Proteomes" id="UP000663844"/>
    </source>
</evidence>
<gene>
    <name evidence="3" type="ORF">OXD698_LOCUS46657</name>
</gene>
<evidence type="ECO:0000259" key="2">
    <source>
        <dbReference type="Pfam" id="PF07885"/>
    </source>
</evidence>
<dbReference type="GO" id="GO:0042391">
    <property type="term" value="P:regulation of membrane potential"/>
    <property type="evidence" value="ECO:0007669"/>
    <property type="project" value="TreeGrafter"/>
</dbReference>
<dbReference type="Gene3D" id="2.60.120.10">
    <property type="entry name" value="Jelly Rolls"/>
    <property type="match status" value="1"/>
</dbReference>
<comment type="caution">
    <text evidence="3">The sequence shown here is derived from an EMBL/GenBank/DDBJ whole genome shotgun (WGS) entry which is preliminary data.</text>
</comment>
<name>A0A820IMP7_9BILA</name>
<keyword evidence="1" id="KW-0472">Membrane</keyword>
<dbReference type="GO" id="GO:0005886">
    <property type="term" value="C:plasma membrane"/>
    <property type="evidence" value="ECO:0007669"/>
    <property type="project" value="TreeGrafter"/>
</dbReference>
<dbReference type="GO" id="GO:0005242">
    <property type="term" value="F:inward rectifier potassium channel activity"/>
    <property type="evidence" value="ECO:0007669"/>
    <property type="project" value="TreeGrafter"/>
</dbReference>